<evidence type="ECO:0000313" key="1">
    <source>
        <dbReference type="EMBL" id="AIY18488.2"/>
    </source>
</evidence>
<protein>
    <submittedName>
        <fullName evidence="1">Uncharacterized protein</fullName>
    </submittedName>
</protein>
<evidence type="ECO:0000313" key="2">
    <source>
        <dbReference type="Proteomes" id="UP000030300"/>
    </source>
</evidence>
<dbReference type="EMBL" id="CP009896">
    <property type="protein sequence ID" value="AIY18488.2"/>
    <property type="molecule type" value="Genomic_DNA"/>
</dbReference>
<dbReference type="eggNOG" id="COG2304">
    <property type="taxonomic scope" value="Bacteria"/>
</dbReference>
<dbReference type="KEGG" id="psim:KR76_20100"/>
<gene>
    <name evidence="1" type="ORF">KR76_20100</name>
</gene>
<dbReference type="STRING" id="2045.KR76_20100"/>
<dbReference type="GeneID" id="96612636"/>
<accession>A0A0A1DPP4</accession>
<dbReference type="OrthoDB" id="4318225at2"/>
<name>A0A0A1DPP4_NOCSI</name>
<dbReference type="AlphaFoldDB" id="A0A0A1DPP4"/>
<sequence>MHVLGPVLGASEASAEPGRAQSQVVSYRHRESYDVRAAGAALAGVHYVLVSAPGARGAVTTTLTLARSGVAAAGIPDYADGSLRAPPTASVPDDGDGGRTPLLVGGGIAAAVAALLVVVATRRAARARGR</sequence>
<proteinExistence type="predicted"/>
<reference evidence="1 2" key="1">
    <citation type="journal article" date="2015" name="Genome Announc.">
        <title>Complete Genome Sequence of Steroid-Transforming Nocardioides simplex VKM Ac-2033D.</title>
        <authorList>
            <person name="Shtratnikova V.Y."/>
            <person name="Schelkunov M.I."/>
            <person name="Pekov Y.A."/>
            <person name="Fokina V.V."/>
            <person name="Logacheva M.D."/>
            <person name="Sokolov S.L."/>
            <person name="Bragin E.Y."/>
            <person name="Ashapkin V.V."/>
            <person name="Donova M.V."/>
        </authorList>
    </citation>
    <scope>NUCLEOTIDE SEQUENCE [LARGE SCALE GENOMIC DNA]</scope>
    <source>
        <strain evidence="1 2">VKM Ac-2033D</strain>
    </source>
</reference>
<dbReference type="Proteomes" id="UP000030300">
    <property type="component" value="Chromosome"/>
</dbReference>
<keyword evidence="2" id="KW-1185">Reference proteome</keyword>
<dbReference type="HOGENOM" id="CLU_1935848_0_0_11"/>
<dbReference type="RefSeq" id="WP_052138911.1">
    <property type="nucleotide sequence ID" value="NZ_BJMC01000010.1"/>
</dbReference>
<organism evidence="1 2">
    <name type="scientific">Nocardioides simplex</name>
    <name type="common">Arthrobacter simplex</name>
    <dbReference type="NCBI Taxonomy" id="2045"/>
    <lineage>
        <taxon>Bacteria</taxon>
        <taxon>Bacillati</taxon>
        <taxon>Actinomycetota</taxon>
        <taxon>Actinomycetes</taxon>
        <taxon>Propionibacteriales</taxon>
        <taxon>Nocardioidaceae</taxon>
        <taxon>Pimelobacter</taxon>
    </lineage>
</organism>